<dbReference type="PROSITE" id="PS51450">
    <property type="entry name" value="LRR"/>
    <property type="match status" value="1"/>
</dbReference>
<dbReference type="InterPro" id="IPR003591">
    <property type="entry name" value="Leu-rich_rpt_typical-subtyp"/>
</dbReference>
<evidence type="ECO:0000256" key="4">
    <source>
        <dbReference type="SAM" id="Phobius"/>
    </source>
</evidence>
<keyword evidence="3" id="KW-0677">Repeat</keyword>
<proteinExistence type="predicted"/>
<keyword evidence="4" id="KW-0472">Membrane</keyword>
<organism evidence="6 7">
    <name type="scientific">Nicrophorus vespilloides</name>
    <name type="common">Boreal carrion beetle</name>
    <dbReference type="NCBI Taxonomy" id="110193"/>
    <lineage>
        <taxon>Eukaryota</taxon>
        <taxon>Metazoa</taxon>
        <taxon>Ecdysozoa</taxon>
        <taxon>Arthropoda</taxon>
        <taxon>Hexapoda</taxon>
        <taxon>Insecta</taxon>
        <taxon>Pterygota</taxon>
        <taxon>Neoptera</taxon>
        <taxon>Endopterygota</taxon>
        <taxon>Coleoptera</taxon>
        <taxon>Polyphaga</taxon>
        <taxon>Staphyliniformia</taxon>
        <taxon>Silphidae</taxon>
        <taxon>Nicrophorinae</taxon>
        <taxon>Nicrophorus</taxon>
    </lineage>
</organism>
<feature type="transmembrane region" description="Helical" evidence="4">
    <location>
        <begin position="420"/>
        <end position="439"/>
    </location>
</feature>
<keyword evidence="4" id="KW-0812">Transmembrane</keyword>
<dbReference type="Pfam" id="PF13855">
    <property type="entry name" value="LRR_8"/>
    <property type="match status" value="2"/>
</dbReference>
<dbReference type="Proteomes" id="UP000695000">
    <property type="component" value="Unplaced"/>
</dbReference>
<dbReference type="SUPFAM" id="SSF52058">
    <property type="entry name" value="L domain-like"/>
    <property type="match status" value="1"/>
</dbReference>
<dbReference type="InterPro" id="IPR001611">
    <property type="entry name" value="Leu-rich_rpt"/>
</dbReference>
<keyword evidence="4" id="KW-1133">Transmembrane helix</keyword>
<reference evidence="7" key="1">
    <citation type="submission" date="2025-08" db="UniProtKB">
        <authorList>
            <consortium name="RefSeq"/>
        </authorList>
    </citation>
    <scope>IDENTIFICATION</scope>
    <source>
        <tissue evidence="7">Whole Larva</tissue>
    </source>
</reference>
<dbReference type="InterPro" id="IPR050328">
    <property type="entry name" value="Dev_Immune_Receptor"/>
</dbReference>
<accession>A0ABM1M5S4</accession>
<feature type="signal peptide" evidence="5">
    <location>
        <begin position="1"/>
        <end position="18"/>
    </location>
</feature>
<evidence type="ECO:0000256" key="3">
    <source>
        <dbReference type="ARBA" id="ARBA00022737"/>
    </source>
</evidence>
<dbReference type="PANTHER" id="PTHR24373:SF275">
    <property type="entry name" value="TIR DOMAIN-CONTAINING PROTEIN"/>
    <property type="match status" value="1"/>
</dbReference>
<evidence type="ECO:0000256" key="5">
    <source>
        <dbReference type="SAM" id="SignalP"/>
    </source>
</evidence>
<keyword evidence="2 5" id="KW-0732">Signal</keyword>
<keyword evidence="1" id="KW-0433">Leucine-rich repeat</keyword>
<dbReference type="InterPro" id="IPR032675">
    <property type="entry name" value="LRR_dom_sf"/>
</dbReference>
<evidence type="ECO:0000313" key="7">
    <source>
        <dbReference type="RefSeq" id="XP_017769924.1"/>
    </source>
</evidence>
<dbReference type="Gene3D" id="3.80.10.10">
    <property type="entry name" value="Ribonuclease Inhibitor"/>
    <property type="match status" value="3"/>
</dbReference>
<name>A0ABM1M5S4_NICVS</name>
<protein>
    <submittedName>
        <fullName evidence="7">Chondroadherin-like protein</fullName>
    </submittedName>
</protein>
<dbReference type="PANTHER" id="PTHR24373">
    <property type="entry name" value="SLIT RELATED LEUCINE-RICH REPEAT NEURONAL PROTEIN"/>
    <property type="match status" value="1"/>
</dbReference>
<dbReference type="GeneID" id="108557778"/>
<dbReference type="RefSeq" id="XP_017769924.1">
    <property type="nucleotide sequence ID" value="XM_017914435.1"/>
</dbReference>
<sequence>MKLLMFKVLLLMMTFVSGEVFQNSTGLCESQCKCNSNGKNYNIDCRTKGMINVLANWPEPPKNSNTIIGMFTRNNITNLKAFPPTNLSLVVYFDHCGIAELDTGLMENCIQIKHLDLSYNSIKANQLHSDVFKGPYNNSVYEPIALEHLDLSYNKIHSLEQNLFEHLPNLKYLNLEGNHFRIFDKPSVKSFQNLNQLQQLFFGENRFLYIPEEAMKPLTELIILDLSGNIFDFVPNSLVHLKKLKKLSVDRNPIIEFTDQTFVGLDSLEEISAADLKQMMFIKTNSFMPLKNLRKINLSGMNVTNIEDEAFGDIRHIRELNLSNCNLQSLPVKLVDWSVLNVLDLKKNNFYCECDLFNITTRLSADIKRDKEGPYCHDFKSEKQYEVYSLGSDVCFEQDNILNWSGDGSSSDMRIIRTSLIMLSILLIMSVVVAFWLAYNKLVLYKRNRSYPFASSVMYNPILTNN</sequence>
<evidence type="ECO:0000256" key="2">
    <source>
        <dbReference type="ARBA" id="ARBA00022729"/>
    </source>
</evidence>
<evidence type="ECO:0000256" key="1">
    <source>
        <dbReference type="ARBA" id="ARBA00022614"/>
    </source>
</evidence>
<gene>
    <name evidence="7" type="primary">LOC108557778</name>
</gene>
<keyword evidence="6" id="KW-1185">Reference proteome</keyword>
<feature type="chain" id="PRO_5047160548" evidence="5">
    <location>
        <begin position="19"/>
        <end position="466"/>
    </location>
</feature>
<dbReference type="SMART" id="SM00369">
    <property type="entry name" value="LRR_TYP"/>
    <property type="match status" value="8"/>
</dbReference>
<evidence type="ECO:0000313" key="6">
    <source>
        <dbReference type="Proteomes" id="UP000695000"/>
    </source>
</evidence>